<evidence type="ECO:0000256" key="9">
    <source>
        <dbReference type="SAM" id="MobiDB-lite"/>
    </source>
</evidence>
<evidence type="ECO:0000256" key="7">
    <source>
        <dbReference type="ARBA" id="ARBA00045437"/>
    </source>
</evidence>
<dbReference type="GO" id="GO:0045943">
    <property type="term" value="P:positive regulation of transcription by RNA polymerase I"/>
    <property type="evidence" value="ECO:0007669"/>
    <property type="project" value="TreeGrafter"/>
</dbReference>
<dbReference type="AlphaFoldDB" id="A0A6G1SJF8"/>
<evidence type="ECO:0000256" key="8">
    <source>
        <dbReference type="PROSITE-ProRule" id="PRU00221"/>
    </source>
</evidence>
<evidence type="ECO:0000256" key="1">
    <source>
        <dbReference type="ARBA" id="ARBA00004604"/>
    </source>
</evidence>
<feature type="region of interest" description="Disordered" evidence="9">
    <location>
        <begin position="161"/>
        <end position="188"/>
    </location>
</feature>
<dbReference type="PROSITE" id="PS50082">
    <property type="entry name" value="WD_REPEATS_2"/>
    <property type="match status" value="1"/>
</dbReference>
<dbReference type="InterPro" id="IPR036322">
    <property type="entry name" value="WD40_repeat_dom_sf"/>
</dbReference>
<dbReference type="Gene3D" id="2.130.10.10">
    <property type="entry name" value="YVTN repeat-like/Quinoprotein amine dehydrogenase"/>
    <property type="match status" value="2"/>
</dbReference>
<dbReference type="GO" id="GO:0005730">
    <property type="term" value="C:nucleolus"/>
    <property type="evidence" value="ECO:0007669"/>
    <property type="project" value="UniProtKB-SubCell"/>
</dbReference>
<name>A0A6G1SJF8_9ACAR</name>
<proteinExistence type="predicted"/>
<evidence type="ECO:0000256" key="5">
    <source>
        <dbReference type="ARBA" id="ARBA00022737"/>
    </source>
</evidence>
<dbReference type="SUPFAM" id="SSF50978">
    <property type="entry name" value="WD40 repeat-like"/>
    <property type="match status" value="1"/>
</dbReference>
<sequence length="557" mass="63698">MDHIDAMSVPLMRVAPTFYKEKTFWETRLTKDEEFRDIGSIDHIDYNPNDNHYDELLVSSLARISMYDSNSLELLRTYKTNTQFQVYGGCFRKNDGRLIACGSEEGKVFVFESHNTSPLRVFDLKAPTRRVLFMENQLVAFSDDQCVRLLDIGSGSVIQTYGDPPTPTQTNMLPGTPKQTHNTTKRTTNKTPFHKDYVRCGCLVDKLIVSGSYDNTVKLWDPRITELKPVMEYDHGHSVESFCTRGDTLLISVGGNKLHVFDLVAGKTLTSLIPKHHKTITCVANYDNKYLLTGALDGYLNVLDFNYEYVTRFSYDESQILSLVANPKLLAVGFNNHHVHVKRFKDFIQKSNNEMAELEKLQSGIFGPNMVTRYIHESIAENQDPIATQRALMAIKQKRTPVALEDVGGLYEPVVIPKFKRVKTSRSKYDQLLRTFNHSDALRLALKEQKDCPDDVIFIIRELIRRDRLKVAIIKSHRLISLMSFVSNGISDIRHNRLLVDCGLIIIDLLLDDRTHIQHDNPTFWVCLDHLFKTVNDELQVIDSCVAISAQLNTIIY</sequence>
<accession>A0A6G1SJF8</accession>
<dbReference type="InterPro" id="IPR001680">
    <property type="entry name" value="WD40_rpt"/>
</dbReference>
<keyword evidence="5" id="KW-0677">Repeat</keyword>
<dbReference type="EMBL" id="GGYP01005536">
    <property type="protein sequence ID" value="MDE50307.1"/>
    <property type="molecule type" value="Transcribed_RNA"/>
</dbReference>
<dbReference type="Pfam" id="PF09384">
    <property type="entry name" value="UTP15_C"/>
    <property type="match status" value="1"/>
</dbReference>
<dbReference type="SMART" id="SM00320">
    <property type="entry name" value="WD40"/>
    <property type="match status" value="4"/>
</dbReference>
<dbReference type="GO" id="GO:0006364">
    <property type="term" value="P:rRNA processing"/>
    <property type="evidence" value="ECO:0007669"/>
    <property type="project" value="UniProtKB-KW"/>
</dbReference>
<dbReference type="InterPro" id="IPR015943">
    <property type="entry name" value="WD40/YVTN_repeat-like_dom_sf"/>
</dbReference>
<keyword evidence="4 8" id="KW-0853">WD repeat</keyword>
<keyword evidence="6" id="KW-0539">Nucleus</keyword>
<dbReference type="InterPro" id="IPR018983">
    <property type="entry name" value="U3_snoRNA-assocProt_15_C"/>
</dbReference>
<evidence type="ECO:0000256" key="2">
    <source>
        <dbReference type="ARBA" id="ARBA00018260"/>
    </source>
</evidence>
<protein>
    <recommendedName>
        <fullName evidence="2">U3 small nucleolar RNA-associated protein 15 homolog</fullName>
    </recommendedName>
</protein>
<evidence type="ECO:0000256" key="6">
    <source>
        <dbReference type="ARBA" id="ARBA00023242"/>
    </source>
</evidence>
<reference evidence="11" key="1">
    <citation type="submission" date="2018-10" db="EMBL/GenBank/DDBJ databases">
        <title>Transcriptome assembly of Aceria tosichella (Wheat curl mite) Type 2.</title>
        <authorList>
            <person name="Scully E.D."/>
            <person name="Geib S.M."/>
            <person name="Palmer N.A."/>
            <person name="Gupta A.K."/>
            <person name="Sarath G."/>
            <person name="Tatineni S."/>
        </authorList>
    </citation>
    <scope>NUCLEOTIDE SEQUENCE</scope>
    <source>
        <strain evidence="11">LincolnNE</strain>
    </source>
</reference>
<comment type="subcellular location">
    <subcellularLocation>
        <location evidence="1">Nucleus</location>
        <location evidence="1">Nucleolus</location>
    </subcellularLocation>
</comment>
<evidence type="ECO:0000313" key="11">
    <source>
        <dbReference type="EMBL" id="MDE50307.1"/>
    </source>
</evidence>
<organism evidence="11">
    <name type="scientific">Aceria tosichella</name>
    <name type="common">wheat curl mite</name>
    <dbReference type="NCBI Taxonomy" id="561515"/>
    <lineage>
        <taxon>Eukaryota</taxon>
        <taxon>Metazoa</taxon>
        <taxon>Ecdysozoa</taxon>
        <taxon>Arthropoda</taxon>
        <taxon>Chelicerata</taxon>
        <taxon>Arachnida</taxon>
        <taxon>Acari</taxon>
        <taxon>Acariformes</taxon>
        <taxon>Trombidiformes</taxon>
        <taxon>Prostigmata</taxon>
        <taxon>Eupodina</taxon>
        <taxon>Eriophyoidea</taxon>
        <taxon>Eriophyidae</taxon>
        <taxon>Eriophyinae</taxon>
        <taxon>Aceriini</taxon>
        <taxon>Aceria</taxon>
    </lineage>
</organism>
<feature type="domain" description="U3 small nucleolar RNA-associated protein 15 C-terminal" evidence="10">
    <location>
        <begin position="420"/>
        <end position="554"/>
    </location>
</feature>
<evidence type="ECO:0000256" key="4">
    <source>
        <dbReference type="ARBA" id="ARBA00022574"/>
    </source>
</evidence>
<dbReference type="PANTHER" id="PTHR19924">
    <property type="entry name" value="UTP15 U3 SMALL NUCLEOLAR RNA-ASSOCIATED PROTEIN 15 FAMILY MEMBER"/>
    <property type="match status" value="1"/>
</dbReference>
<evidence type="ECO:0000256" key="3">
    <source>
        <dbReference type="ARBA" id="ARBA00022552"/>
    </source>
</evidence>
<dbReference type="PANTHER" id="PTHR19924:SF26">
    <property type="entry name" value="U3 SMALL NUCLEOLAR RNA-ASSOCIATED PROTEIN 15 HOMOLOG"/>
    <property type="match status" value="1"/>
</dbReference>
<keyword evidence="3" id="KW-0698">rRNA processing</keyword>
<gene>
    <name evidence="11" type="primary">UTP15</name>
    <name evidence="11" type="ORF">g.19837</name>
</gene>
<feature type="repeat" description="WD" evidence="8">
    <location>
        <begin position="207"/>
        <end position="221"/>
    </location>
</feature>
<dbReference type="Pfam" id="PF00400">
    <property type="entry name" value="WD40"/>
    <property type="match status" value="2"/>
</dbReference>
<comment type="function">
    <text evidence="7">Ribosome biogenesis factor. Involved in nucleolar processing of pre-18S ribosomal RNA. Required for optimal pre-ribosomal RNA transcription by RNA polymerase I. Part of the small subunit (SSU) processome, first precursor of the small eukaryotic ribosomal subunit. During the assembly of the SSU processome in the nucleolus, many ribosome biogenesis factors, an RNA chaperone and ribosomal proteins associate with the nascent pre-rRNA and work in concert to generate RNA folding, modifications, rearrangements and cleavage as well as targeted degradation of pre-ribosomal RNA by the RNA exosome.</text>
</comment>
<evidence type="ECO:0000259" key="10">
    <source>
        <dbReference type="Pfam" id="PF09384"/>
    </source>
</evidence>